<name>A0AAV4NKS0_9ARAC</name>
<reference evidence="2 3" key="1">
    <citation type="submission" date="2021-06" db="EMBL/GenBank/DDBJ databases">
        <title>Caerostris darwini draft genome.</title>
        <authorList>
            <person name="Kono N."/>
            <person name="Arakawa K."/>
        </authorList>
    </citation>
    <scope>NUCLEOTIDE SEQUENCE [LARGE SCALE GENOMIC DNA]</scope>
</reference>
<evidence type="ECO:0000313" key="2">
    <source>
        <dbReference type="EMBL" id="GIX84949.1"/>
    </source>
</evidence>
<evidence type="ECO:0000313" key="3">
    <source>
        <dbReference type="Proteomes" id="UP001054837"/>
    </source>
</evidence>
<sequence length="86" mass="9786">MKLLILLPPPFIMKNIISSRSASFPEEPPSKRTPLPPNGLNDNYHIVYVSFQNRVSERGKNESTESHRHNFPDPISPGERENEMGT</sequence>
<keyword evidence="3" id="KW-1185">Reference proteome</keyword>
<evidence type="ECO:0000256" key="1">
    <source>
        <dbReference type="SAM" id="MobiDB-lite"/>
    </source>
</evidence>
<gene>
    <name evidence="2" type="ORF">CDAR_304561</name>
</gene>
<dbReference type="EMBL" id="BPLQ01001749">
    <property type="protein sequence ID" value="GIX84949.1"/>
    <property type="molecule type" value="Genomic_DNA"/>
</dbReference>
<feature type="region of interest" description="Disordered" evidence="1">
    <location>
        <begin position="20"/>
        <end position="40"/>
    </location>
</feature>
<dbReference type="AlphaFoldDB" id="A0AAV4NKS0"/>
<protein>
    <submittedName>
        <fullName evidence="2">Uncharacterized protein</fullName>
    </submittedName>
</protein>
<organism evidence="2 3">
    <name type="scientific">Caerostris darwini</name>
    <dbReference type="NCBI Taxonomy" id="1538125"/>
    <lineage>
        <taxon>Eukaryota</taxon>
        <taxon>Metazoa</taxon>
        <taxon>Ecdysozoa</taxon>
        <taxon>Arthropoda</taxon>
        <taxon>Chelicerata</taxon>
        <taxon>Arachnida</taxon>
        <taxon>Araneae</taxon>
        <taxon>Araneomorphae</taxon>
        <taxon>Entelegynae</taxon>
        <taxon>Araneoidea</taxon>
        <taxon>Araneidae</taxon>
        <taxon>Caerostris</taxon>
    </lineage>
</organism>
<feature type="compositionally biased region" description="Basic and acidic residues" evidence="1">
    <location>
        <begin position="55"/>
        <end position="71"/>
    </location>
</feature>
<accession>A0AAV4NKS0</accession>
<proteinExistence type="predicted"/>
<dbReference type="Proteomes" id="UP001054837">
    <property type="component" value="Unassembled WGS sequence"/>
</dbReference>
<feature type="region of interest" description="Disordered" evidence="1">
    <location>
        <begin position="55"/>
        <end position="86"/>
    </location>
</feature>
<comment type="caution">
    <text evidence="2">The sequence shown here is derived from an EMBL/GenBank/DDBJ whole genome shotgun (WGS) entry which is preliminary data.</text>
</comment>